<evidence type="ECO:0008006" key="3">
    <source>
        <dbReference type="Google" id="ProtNLM"/>
    </source>
</evidence>
<dbReference type="RefSeq" id="WP_100306432.1">
    <property type="nucleotide sequence ID" value="NZ_PGET01000001.1"/>
</dbReference>
<evidence type="ECO:0000313" key="2">
    <source>
        <dbReference type="Proteomes" id="UP000231092"/>
    </source>
</evidence>
<accession>A0A2M8Z9L7</accession>
<dbReference type="EMBL" id="PGET01000001">
    <property type="protein sequence ID" value="PJJ30148.1"/>
    <property type="molecule type" value="Genomic_DNA"/>
</dbReference>
<gene>
    <name evidence="1" type="ORF">H171_3723</name>
</gene>
<reference evidence="1 2" key="1">
    <citation type="submission" date="2017-11" db="EMBL/GenBank/DDBJ databases">
        <title>Understudied soil microbes with underappreciated capabilities: Untangling the Clostridium saccharolyticum group.</title>
        <authorList>
            <person name="Leschine S."/>
        </authorList>
    </citation>
    <scope>NUCLEOTIDE SEQUENCE [LARGE SCALE GENOMIC DNA]</scope>
    <source>
        <strain evidence="1 2">18A</strain>
    </source>
</reference>
<name>A0A2M8Z9L7_9FIRM</name>
<organism evidence="1 2">
    <name type="scientific">[Clostridium] celerecrescens 18A</name>
    <dbReference type="NCBI Taxonomy" id="1286362"/>
    <lineage>
        <taxon>Bacteria</taxon>
        <taxon>Bacillati</taxon>
        <taxon>Bacillota</taxon>
        <taxon>Clostridia</taxon>
        <taxon>Lachnospirales</taxon>
        <taxon>Lachnospiraceae</taxon>
        <taxon>Lacrimispora</taxon>
    </lineage>
</organism>
<comment type="caution">
    <text evidence="1">The sequence shown here is derived from an EMBL/GenBank/DDBJ whole genome shotgun (WGS) entry which is preliminary data.</text>
</comment>
<dbReference type="Proteomes" id="UP000231092">
    <property type="component" value="Unassembled WGS sequence"/>
</dbReference>
<proteinExistence type="predicted"/>
<evidence type="ECO:0000313" key="1">
    <source>
        <dbReference type="EMBL" id="PJJ30148.1"/>
    </source>
</evidence>
<sequence length="159" mass="17946">MDKRELLSQIVRDNIINPSGRVFYYPNIPAKVNKKLIAYFDSNIKANNIAVFFDTSIFSTCGYGLILTLTGLYYSDTFVKPHYINYKDIQLITVTPDNNGRTYTKSAKMDICLSNGTTFSIGYGDFMKDNLRDILNLICQEHTLWDDIISGSPSGKVSS</sequence>
<dbReference type="AlphaFoldDB" id="A0A2M8Z9L7"/>
<protein>
    <recommendedName>
        <fullName evidence="3">PH (Pleckstrin Homology) domain-containing protein</fullName>
    </recommendedName>
</protein>